<dbReference type="InterPro" id="IPR050792">
    <property type="entry name" value="ADP-ribosylglycohydrolase"/>
</dbReference>
<keyword evidence="4" id="KW-1185">Reference proteome</keyword>
<dbReference type="EMBL" id="JAOQJV010000008">
    <property type="protein sequence ID" value="MCU6700091.1"/>
    <property type="molecule type" value="Genomic_DNA"/>
</dbReference>
<reference evidence="3 4" key="1">
    <citation type="journal article" date="2021" name="ISME Commun">
        <title>Automated analysis of genomic sequences facilitates high-throughput and comprehensive description of bacteria.</title>
        <authorList>
            <person name="Hitch T.C.A."/>
        </authorList>
    </citation>
    <scope>NUCLEOTIDE SEQUENCE [LARGE SCALE GENOMIC DNA]</scope>
    <source>
        <strain evidence="3 4">Sanger_02</strain>
    </source>
</reference>
<dbReference type="RefSeq" id="WP_262581548.1">
    <property type="nucleotide sequence ID" value="NZ_JAOQJV010000008.1"/>
</dbReference>
<evidence type="ECO:0000313" key="4">
    <source>
        <dbReference type="Proteomes" id="UP001207605"/>
    </source>
</evidence>
<organism evidence="3 4">
    <name type="scientific">Dorea ammoniilytica</name>
    <dbReference type="NCBI Taxonomy" id="2981788"/>
    <lineage>
        <taxon>Bacteria</taxon>
        <taxon>Bacillati</taxon>
        <taxon>Bacillota</taxon>
        <taxon>Clostridia</taxon>
        <taxon>Lachnospirales</taxon>
        <taxon>Lachnospiraceae</taxon>
        <taxon>Dorea</taxon>
    </lineage>
</organism>
<keyword evidence="2" id="KW-0378">Hydrolase</keyword>
<dbReference type="PANTHER" id="PTHR16222:SF24">
    <property type="entry name" value="ADP-RIBOSYLHYDROLASE ARH3"/>
    <property type="match status" value="1"/>
</dbReference>
<proteinExistence type="inferred from homology"/>
<comment type="similarity">
    <text evidence="1">Belongs to the ADP-ribosylglycohydrolase family.</text>
</comment>
<dbReference type="InterPro" id="IPR005502">
    <property type="entry name" value="Ribosyl_crysJ1"/>
</dbReference>
<dbReference type="PANTHER" id="PTHR16222">
    <property type="entry name" value="ADP-RIBOSYLGLYCOHYDROLASE"/>
    <property type="match status" value="1"/>
</dbReference>
<protein>
    <submittedName>
        <fullName evidence="3">ADP-ribosylglycohydrolase family protein</fullName>
    </submittedName>
</protein>
<dbReference type="SUPFAM" id="SSF101478">
    <property type="entry name" value="ADP-ribosylglycohydrolase"/>
    <property type="match status" value="1"/>
</dbReference>
<dbReference type="Pfam" id="PF03747">
    <property type="entry name" value="ADP_ribosyl_GH"/>
    <property type="match status" value="1"/>
</dbReference>
<evidence type="ECO:0000313" key="3">
    <source>
        <dbReference type="EMBL" id="MCU6700091.1"/>
    </source>
</evidence>
<accession>A0ABT2S680</accession>
<name>A0ABT2S680_9FIRM</name>
<dbReference type="InterPro" id="IPR036705">
    <property type="entry name" value="Ribosyl_crysJ1_sf"/>
</dbReference>
<gene>
    <name evidence="3" type="ORF">OCV65_07585</name>
</gene>
<evidence type="ECO:0000256" key="2">
    <source>
        <dbReference type="ARBA" id="ARBA00022801"/>
    </source>
</evidence>
<evidence type="ECO:0000256" key="1">
    <source>
        <dbReference type="ARBA" id="ARBA00010702"/>
    </source>
</evidence>
<dbReference type="Proteomes" id="UP001207605">
    <property type="component" value="Unassembled WGS sequence"/>
</dbReference>
<sequence length="351" mass="37321">MNVYSLNDRILGCLIGAGAGDAMGAATESRTTEQILQYFGHKVTDFEVTPMDTFAKGNQPGQATDDFSSAYFITRHIIDHDGEITSEVVKEALIDWSEHPIFFDRFAGPTTRMAIRRYKGEEIPESDAIQLLPRQATNGAAMKIAPIGLFNPGNVDQAIYDAAVVTMVTHDNYLAISGGSAVAAAVAEAVTPDADVYSIIQAGIYGAKEGARIGRKIGRDVAGPSVVKRIEMAVDIGLGKGTQEEKMVEIAERIGMGLHVAEAIPSAFGFFAAGSGNPMDAIIGAVNAGYDTDTVATMAGAMAGALSGSAAFPEHFLPTMEKINGFEIRKTADDVEWIAGIRQKRGEQNVR</sequence>
<dbReference type="Gene3D" id="1.10.4080.10">
    <property type="entry name" value="ADP-ribosylation/Crystallin J1"/>
    <property type="match status" value="1"/>
</dbReference>
<comment type="caution">
    <text evidence="3">The sequence shown here is derived from an EMBL/GenBank/DDBJ whole genome shotgun (WGS) entry which is preliminary data.</text>
</comment>